<dbReference type="PANTHER" id="PTHR10916">
    <property type="entry name" value="60S RIBOSOMAL PROTEIN L35/50S RIBOSOMAL PROTEIN L29"/>
    <property type="match status" value="1"/>
</dbReference>
<protein>
    <recommendedName>
        <fullName evidence="4 5">Large ribosomal subunit protein uL29</fullName>
    </recommendedName>
</protein>
<evidence type="ECO:0000256" key="5">
    <source>
        <dbReference type="HAMAP-Rule" id="MF_00374"/>
    </source>
</evidence>
<dbReference type="RefSeq" id="WP_117275019.1">
    <property type="nucleotide sequence ID" value="NZ_CP114370.1"/>
</dbReference>
<name>A0A3B0PQ96_9BACT</name>
<dbReference type="Gene3D" id="1.10.287.310">
    <property type="match status" value="1"/>
</dbReference>
<keyword evidence="8" id="KW-1185">Reference proteome</keyword>
<dbReference type="InterPro" id="IPR036049">
    <property type="entry name" value="Ribosomal_uL29_sf"/>
</dbReference>
<dbReference type="Pfam" id="PF00831">
    <property type="entry name" value="Ribosomal_L29"/>
    <property type="match status" value="1"/>
</dbReference>
<evidence type="ECO:0000256" key="4">
    <source>
        <dbReference type="ARBA" id="ARBA00035204"/>
    </source>
</evidence>
<reference evidence="8" key="1">
    <citation type="submission" date="2018-06" db="EMBL/GenBank/DDBJ databases">
        <authorList>
            <consortium name="Pathogen Informatics"/>
        </authorList>
    </citation>
    <scope>NUCLEOTIDE SEQUENCE [LARGE SCALE GENOMIC DNA]</scope>
    <source>
        <strain evidence="8">NCTC10132</strain>
    </source>
</reference>
<dbReference type="CDD" id="cd00427">
    <property type="entry name" value="Ribosomal_L29_HIP"/>
    <property type="match status" value="1"/>
</dbReference>
<accession>A0A3B0PQ96</accession>
<gene>
    <name evidence="7" type="primary">MCYN0184</name>
    <name evidence="5" type="synonym">rpmC</name>
    <name evidence="7" type="ORF">NCTC10132_00256</name>
</gene>
<dbReference type="EMBL" id="LS991951">
    <property type="protein sequence ID" value="SYV96915.1"/>
    <property type="molecule type" value="Genomic_DNA"/>
</dbReference>
<dbReference type="HAMAP" id="MF_00374">
    <property type="entry name" value="Ribosomal_uL29"/>
    <property type="match status" value="1"/>
</dbReference>
<comment type="similarity">
    <text evidence="1 5">Belongs to the universal ribosomal protein uL29 family.</text>
</comment>
<dbReference type="GO" id="GO:0006412">
    <property type="term" value="P:translation"/>
    <property type="evidence" value="ECO:0007669"/>
    <property type="project" value="UniProtKB-UniRule"/>
</dbReference>
<dbReference type="InterPro" id="IPR050063">
    <property type="entry name" value="Ribosomal_protein_uL29"/>
</dbReference>
<dbReference type="NCBIfam" id="TIGR00012">
    <property type="entry name" value="L29"/>
    <property type="match status" value="1"/>
</dbReference>
<evidence type="ECO:0000256" key="1">
    <source>
        <dbReference type="ARBA" id="ARBA00009254"/>
    </source>
</evidence>
<evidence type="ECO:0000313" key="8">
    <source>
        <dbReference type="Proteomes" id="UP000257559"/>
    </source>
</evidence>
<evidence type="ECO:0000256" key="6">
    <source>
        <dbReference type="SAM" id="Coils"/>
    </source>
</evidence>
<feature type="coiled-coil region" evidence="6">
    <location>
        <begin position="4"/>
        <end position="63"/>
    </location>
</feature>
<evidence type="ECO:0000256" key="3">
    <source>
        <dbReference type="ARBA" id="ARBA00023274"/>
    </source>
</evidence>
<keyword evidence="2 5" id="KW-0689">Ribosomal protein</keyword>
<dbReference type="InterPro" id="IPR001854">
    <property type="entry name" value="Ribosomal_uL29"/>
</dbReference>
<evidence type="ECO:0000256" key="2">
    <source>
        <dbReference type="ARBA" id="ARBA00022980"/>
    </source>
</evidence>
<dbReference type="PANTHER" id="PTHR10916:SF0">
    <property type="entry name" value="LARGE RIBOSOMAL SUBUNIT PROTEIN UL29C"/>
    <property type="match status" value="1"/>
</dbReference>
<dbReference type="AlphaFoldDB" id="A0A3B0PQ96"/>
<dbReference type="GO" id="GO:0003735">
    <property type="term" value="F:structural constituent of ribosome"/>
    <property type="evidence" value="ECO:0007669"/>
    <property type="project" value="InterPro"/>
</dbReference>
<dbReference type="KEGG" id="medw:NCTC10132_00256"/>
<dbReference type="GO" id="GO:0022625">
    <property type="term" value="C:cytosolic large ribosomal subunit"/>
    <property type="evidence" value="ECO:0007669"/>
    <property type="project" value="TreeGrafter"/>
</dbReference>
<organism evidence="7 8">
    <name type="scientific">Mycoplasmopsis edwardii</name>
    <dbReference type="NCBI Taxonomy" id="53558"/>
    <lineage>
        <taxon>Bacteria</taxon>
        <taxon>Bacillati</taxon>
        <taxon>Mycoplasmatota</taxon>
        <taxon>Mycoplasmoidales</taxon>
        <taxon>Metamycoplasmataceae</taxon>
        <taxon>Mycoplasmopsis</taxon>
    </lineage>
</organism>
<keyword evidence="3 5" id="KW-0687">Ribonucleoprotein</keyword>
<dbReference type="SUPFAM" id="SSF46561">
    <property type="entry name" value="Ribosomal protein L29 (L29p)"/>
    <property type="match status" value="1"/>
</dbReference>
<sequence length="64" mass="7260">MAYADLKKKSVEELETLVLQLKAELFSLKYKNTIGDLKETHKIKELRNNVAKALTALNEKKGAK</sequence>
<dbReference type="Proteomes" id="UP000257559">
    <property type="component" value="Chromosome"/>
</dbReference>
<dbReference type="OrthoDB" id="9815192at2"/>
<proteinExistence type="inferred from homology"/>
<keyword evidence="6" id="KW-0175">Coiled coil</keyword>
<evidence type="ECO:0000313" key="7">
    <source>
        <dbReference type="EMBL" id="SYV96915.1"/>
    </source>
</evidence>